<dbReference type="EMBL" id="CP119311">
    <property type="protein sequence ID" value="WEK35525.1"/>
    <property type="molecule type" value="Genomic_DNA"/>
</dbReference>
<dbReference type="Proteomes" id="UP001220610">
    <property type="component" value="Chromosome"/>
</dbReference>
<evidence type="ECO:0000256" key="1">
    <source>
        <dbReference type="SAM" id="Phobius"/>
    </source>
</evidence>
<feature type="transmembrane region" description="Helical" evidence="1">
    <location>
        <begin position="144"/>
        <end position="163"/>
    </location>
</feature>
<protein>
    <submittedName>
        <fullName evidence="2">Uncharacterized protein</fullName>
    </submittedName>
</protein>
<keyword evidence="1" id="KW-0472">Membrane</keyword>
<evidence type="ECO:0000313" key="2">
    <source>
        <dbReference type="EMBL" id="WEK35525.1"/>
    </source>
</evidence>
<proteinExistence type="predicted"/>
<keyword evidence="1" id="KW-0812">Transmembrane</keyword>
<organism evidence="2 3">
    <name type="scientific">Candidatus Pseudobacter hemicellulosilyticus</name>
    <dbReference type="NCBI Taxonomy" id="3121375"/>
    <lineage>
        <taxon>Bacteria</taxon>
        <taxon>Pseudomonadati</taxon>
        <taxon>Bacteroidota</taxon>
        <taxon>Chitinophagia</taxon>
        <taxon>Chitinophagales</taxon>
        <taxon>Chitinophagaceae</taxon>
        <taxon>Pseudobacter</taxon>
    </lineage>
</organism>
<feature type="transmembrane region" description="Helical" evidence="1">
    <location>
        <begin position="175"/>
        <end position="195"/>
    </location>
</feature>
<reference evidence="2" key="1">
    <citation type="submission" date="2023-03" db="EMBL/GenBank/DDBJ databases">
        <title>Andean soil-derived lignocellulolytic bacterial consortium as a source of novel taxa and putative plastic-active enzymes.</title>
        <authorList>
            <person name="Diaz-Garcia L."/>
            <person name="Chuvochina M."/>
            <person name="Feuerriegel G."/>
            <person name="Bunk B."/>
            <person name="Sproer C."/>
            <person name="Streit W.R."/>
            <person name="Rodriguez L.M."/>
            <person name="Overmann J."/>
            <person name="Jimenez D.J."/>
        </authorList>
    </citation>
    <scope>NUCLEOTIDE SEQUENCE</scope>
    <source>
        <strain evidence="2">MAG 7</strain>
    </source>
</reference>
<name>A0AAJ6BFD0_9BACT</name>
<evidence type="ECO:0000313" key="3">
    <source>
        <dbReference type="Proteomes" id="UP001220610"/>
    </source>
</evidence>
<accession>A0AAJ6BFD0</accession>
<feature type="transmembrane region" description="Helical" evidence="1">
    <location>
        <begin position="224"/>
        <end position="241"/>
    </location>
</feature>
<sequence>MNNAIIEKRKIAFEHIRITPEIIRSVATIVDTEVKHIGSHGTHCFYLYSVDADDDSSYESQAISIFTENILIEQKIIDKISMRFHLLDNSKNIEIQFTHIVDDDDKGENFVQVSGIDSNWVNGVLNRIIEVIDNAEPQPKCHKLIGYGAFFLAIIFTVLYYRVIHSELTKWNESIAGVFLLTIIVCIAGGFIKLYDYLIEMYPLVELQTGPNYHQIPVKNRKKITFILVAILIPLLLGLIYDLGKSYILK</sequence>
<gene>
    <name evidence="2" type="ORF">P0Y53_23795</name>
</gene>
<keyword evidence="1" id="KW-1133">Transmembrane helix</keyword>
<dbReference type="AlphaFoldDB" id="A0AAJ6BFD0"/>